<dbReference type="Proteomes" id="UP001164250">
    <property type="component" value="Chromosome 11"/>
</dbReference>
<keyword evidence="2" id="KW-1185">Reference proteome</keyword>
<proteinExistence type="predicted"/>
<gene>
    <name evidence="1" type="ORF">Patl1_30361</name>
</gene>
<comment type="caution">
    <text evidence="1">The sequence shown here is derived from an EMBL/GenBank/DDBJ whole genome shotgun (WGS) entry which is preliminary data.</text>
</comment>
<dbReference type="EMBL" id="CM047907">
    <property type="protein sequence ID" value="KAJ0083648.1"/>
    <property type="molecule type" value="Genomic_DNA"/>
</dbReference>
<reference evidence="2" key="1">
    <citation type="journal article" date="2023" name="G3 (Bethesda)">
        <title>Genome assembly and association tests identify interacting loci associated with vigor, precocity, and sex in interspecific pistachio rootstocks.</title>
        <authorList>
            <person name="Palmer W."/>
            <person name="Jacygrad E."/>
            <person name="Sagayaradj S."/>
            <person name="Cavanaugh K."/>
            <person name="Han R."/>
            <person name="Bertier L."/>
            <person name="Beede B."/>
            <person name="Kafkas S."/>
            <person name="Golino D."/>
            <person name="Preece J."/>
            <person name="Michelmore R."/>
        </authorList>
    </citation>
    <scope>NUCLEOTIDE SEQUENCE [LARGE SCALE GENOMIC DNA]</scope>
</reference>
<organism evidence="1 2">
    <name type="scientific">Pistacia atlantica</name>
    <dbReference type="NCBI Taxonomy" id="434234"/>
    <lineage>
        <taxon>Eukaryota</taxon>
        <taxon>Viridiplantae</taxon>
        <taxon>Streptophyta</taxon>
        <taxon>Embryophyta</taxon>
        <taxon>Tracheophyta</taxon>
        <taxon>Spermatophyta</taxon>
        <taxon>Magnoliopsida</taxon>
        <taxon>eudicotyledons</taxon>
        <taxon>Gunneridae</taxon>
        <taxon>Pentapetalae</taxon>
        <taxon>rosids</taxon>
        <taxon>malvids</taxon>
        <taxon>Sapindales</taxon>
        <taxon>Anacardiaceae</taxon>
        <taxon>Pistacia</taxon>
    </lineage>
</organism>
<evidence type="ECO:0000313" key="1">
    <source>
        <dbReference type="EMBL" id="KAJ0083648.1"/>
    </source>
</evidence>
<accession>A0ACC1ABB1</accession>
<protein>
    <submittedName>
        <fullName evidence="1">Uncharacterized protein</fullName>
    </submittedName>
</protein>
<evidence type="ECO:0000313" key="2">
    <source>
        <dbReference type="Proteomes" id="UP001164250"/>
    </source>
</evidence>
<name>A0ACC1ABB1_9ROSI</name>
<sequence>MFVSSGSGNGFIKALSGSEIELSEDYTCVITHGRRREVKETEGLKSSTAPYPSVDFLSFCYTFRKELERKDIYIYSFDCCSQEISIDEEMEKIITSSEYSPTGEEEERRR</sequence>